<protein>
    <submittedName>
        <fullName evidence="3">Uncharacterized protein</fullName>
    </submittedName>
</protein>
<dbReference type="GeneID" id="63803179"/>
<evidence type="ECO:0000313" key="4">
    <source>
        <dbReference type="Proteomes" id="UP000193922"/>
    </source>
</evidence>
<evidence type="ECO:0000313" key="3">
    <source>
        <dbReference type="EMBL" id="ORX72955.1"/>
    </source>
</evidence>
<organism evidence="3 4">
    <name type="scientific">Linderina pennispora</name>
    <dbReference type="NCBI Taxonomy" id="61395"/>
    <lineage>
        <taxon>Eukaryota</taxon>
        <taxon>Fungi</taxon>
        <taxon>Fungi incertae sedis</taxon>
        <taxon>Zoopagomycota</taxon>
        <taxon>Kickxellomycotina</taxon>
        <taxon>Kickxellomycetes</taxon>
        <taxon>Kickxellales</taxon>
        <taxon>Kickxellaceae</taxon>
        <taxon>Linderina</taxon>
    </lineage>
</organism>
<dbReference type="RefSeq" id="XP_040746295.1">
    <property type="nucleotide sequence ID" value="XM_040886531.1"/>
</dbReference>
<feature type="region of interest" description="Disordered" evidence="1">
    <location>
        <begin position="77"/>
        <end position="124"/>
    </location>
</feature>
<feature type="compositionally biased region" description="Basic and acidic residues" evidence="1">
    <location>
        <begin position="96"/>
        <end position="113"/>
    </location>
</feature>
<accession>A0A1Y1WHX3</accession>
<dbReference type="OrthoDB" id="5585116at2759"/>
<comment type="caution">
    <text evidence="3">The sequence shown here is derived from an EMBL/GenBank/DDBJ whole genome shotgun (WGS) entry which is preliminary data.</text>
</comment>
<evidence type="ECO:0000256" key="1">
    <source>
        <dbReference type="SAM" id="MobiDB-lite"/>
    </source>
</evidence>
<dbReference type="AlphaFoldDB" id="A0A1Y1WHX3"/>
<reference evidence="3 4" key="1">
    <citation type="submission" date="2016-07" db="EMBL/GenBank/DDBJ databases">
        <title>Pervasive Adenine N6-methylation of Active Genes in Fungi.</title>
        <authorList>
            <consortium name="DOE Joint Genome Institute"/>
            <person name="Mondo S.J."/>
            <person name="Dannebaum R.O."/>
            <person name="Kuo R.C."/>
            <person name="Labutti K."/>
            <person name="Haridas S."/>
            <person name="Kuo A."/>
            <person name="Salamov A."/>
            <person name="Ahrendt S.R."/>
            <person name="Lipzen A."/>
            <person name="Sullivan W."/>
            <person name="Andreopoulos W.B."/>
            <person name="Clum A."/>
            <person name="Lindquist E."/>
            <person name="Daum C."/>
            <person name="Ramamoorthy G.K."/>
            <person name="Gryganskyi A."/>
            <person name="Culley D."/>
            <person name="Magnuson J.K."/>
            <person name="James T.Y."/>
            <person name="O'Malley M.A."/>
            <person name="Stajich J.E."/>
            <person name="Spatafora J.W."/>
            <person name="Visel A."/>
            <person name="Grigoriev I.V."/>
        </authorList>
    </citation>
    <scope>NUCLEOTIDE SEQUENCE [LARGE SCALE GENOMIC DNA]</scope>
    <source>
        <strain evidence="3 4">ATCC 12442</strain>
    </source>
</reference>
<dbReference type="EMBL" id="MCFD01000002">
    <property type="protein sequence ID" value="ORX72955.1"/>
    <property type="molecule type" value="Genomic_DNA"/>
</dbReference>
<evidence type="ECO:0000256" key="2">
    <source>
        <dbReference type="SAM" id="SignalP"/>
    </source>
</evidence>
<sequence length="148" mass="15164">MNILPLLPLLAAASALNGPQPTTTVNAECARQCSTAPEDQRETCYRICSQFSEQGVAFTPISARYQPSPALPAAIRPVQQQTALGGRPMATIDPRSSARKDRGGEDNDEDGKSGKASSRSAAPLVSGAGERAVVGVAAAVAAVVAAAF</sequence>
<dbReference type="Proteomes" id="UP000193922">
    <property type="component" value="Unassembled WGS sequence"/>
</dbReference>
<keyword evidence="4" id="KW-1185">Reference proteome</keyword>
<gene>
    <name evidence="3" type="ORF">DL89DRAFT_265128</name>
</gene>
<keyword evidence="2" id="KW-0732">Signal</keyword>
<feature type="chain" id="PRO_5013344986" evidence="2">
    <location>
        <begin position="16"/>
        <end position="148"/>
    </location>
</feature>
<proteinExistence type="predicted"/>
<name>A0A1Y1WHX3_9FUNG</name>
<feature type="signal peptide" evidence="2">
    <location>
        <begin position="1"/>
        <end position="15"/>
    </location>
</feature>